<keyword evidence="2" id="KW-1185">Reference proteome</keyword>
<sequence length="361" mass="38142">MSGICECVNAGLQNDEDEDKCLGDDLGEPCDDNDETDLCTIKNNRTVCVSDGDGNPVCSCSEPFLEENGICECSCDDGCPCGNGQECINGECVPECVGCEVRMPGGECVELLYGDNCTLFPNDCCRDDLACINGTCECVNAGLQNDEDEDKCLGDDLGEPCDDNDETDLCTIKNNQCSCDDGDSCPCGNGQECINGECVPDDGDGNPVCSCSQQYTLKDGICECLCSSGGICACDEGLECVQDNCVPECGRCEERVSGVCSPQCNDSQVCNENEQCVTPLALGDECTGTGSANACMRDDGIKCRSGDCCGNANGNPDYPCNVKYCVCETEWGYKLNASQTGCELTGNPVVPKGNCEDMLYV</sequence>
<proteinExistence type="predicted"/>
<organism evidence="1 2">
    <name type="scientific">Mya arenaria</name>
    <name type="common">Soft-shell clam</name>
    <dbReference type="NCBI Taxonomy" id="6604"/>
    <lineage>
        <taxon>Eukaryota</taxon>
        <taxon>Metazoa</taxon>
        <taxon>Spiralia</taxon>
        <taxon>Lophotrochozoa</taxon>
        <taxon>Mollusca</taxon>
        <taxon>Bivalvia</taxon>
        <taxon>Autobranchia</taxon>
        <taxon>Heteroconchia</taxon>
        <taxon>Euheterodonta</taxon>
        <taxon>Imparidentia</taxon>
        <taxon>Neoheterodontei</taxon>
        <taxon>Myida</taxon>
        <taxon>Myoidea</taxon>
        <taxon>Myidae</taxon>
        <taxon>Mya</taxon>
    </lineage>
</organism>
<evidence type="ECO:0000313" key="1">
    <source>
        <dbReference type="EMBL" id="WAR17691.1"/>
    </source>
</evidence>
<dbReference type="EMBL" id="CP111021">
    <property type="protein sequence ID" value="WAR17691.1"/>
    <property type="molecule type" value="Genomic_DNA"/>
</dbReference>
<evidence type="ECO:0000313" key="2">
    <source>
        <dbReference type="Proteomes" id="UP001164746"/>
    </source>
</evidence>
<reference evidence="1" key="1">
    <citation type="submission" date="2022-11" db="EMBL/GenBank/DDBJ databases">
        <title>Centuries of genome instability and evolution in soft-shell clam transmissible cancer (bioRxiv).</title>
        <authorList>
            <person name="Hart S.F.M."/>
            <person name="Yonemitsu M.A."/>
            <person name="Giersch R.M."/>
            <person name="Beal B.F."/>
            <person name="Arriagada G."/>
            <person name="Davis B.W."/>
            <person name="Ostrander E.A."/>
            <person name="Goff S.P."/>
            <person name="Metzger M.J."/>
        </authorList>
    </citation>
    <scope>NUCLEOTIDE SEQUENCE</scope>
    <source>
        <strain evidence="1">MELC-2E11</strain>
        <tissue evidence="1">Siphon/mantle</tissue>
    </source>
</reference>
<gene>
    <name evidence="1" type="ORF">MAR_032285</name>
</gene>
<protein>
    <submittedName>
        <fullName evidence="1">Uncharacterized protein</fullName>
    </submittedName>
</protein>
<accession>A0ABY7FA67</accession>
<dbReference type="Proteomes" id="UP001164746">
    <property type="component" value="Chromosome 10"/>
</dbReference>
<name>A0ABY7FA67_MYAAR</name>